<dbReference type="Proteomes" id="UP000092671">
    <property type="component" value="Unassembled WGS sequence"/>
</dbReference>
<accession>A0A1B8PIL0</accession>
<protein>
    <submittedName>
        <fullName evidence="2">Uncharacterized protein</fullName>
    </submittedName>
</protein>
<feature type="region of interest" description="Disordered" evidence="1">
    <location>
        <begin position="66"/>
        <end position="85"/>
    </location>
</feature>
<comment type="caution">
    <text evidence="2">The sequence shown here is derived from an EMBL/GenBank/DDBJ whole genome shotgun (WGS) entry which is preliminary data.</text>
</comment>
<dbReference type="EMBL" id="LZDN01000034">
    <property type="protein sequence ID" value="OBX49637.1"/>
    <property type="molecule type" value="Genomic_DNA"/>
</dbReference>
<evidence type="ECO:0000313" key="3">
    <source>
        <dbReference type="Proteomes" id="UP000092671"/>
    </source>
</evidence>
<gene>
    <name evidence="2" type="ORF">A9Z60_03130</name>
</gene>
<name>A0A1B8PIL0_MORNO</name>
<sequence length="154" mass="17901">MTPKQLAVFGAKVAKKLDKDIELVIDEISNVHLQGQYVECLKTLDFIPSEWYTDDEIKDHPTADQIKQAKADEKARAKAEKEQKQQQLKQDFKKLVSYADIFVQANLDKVSTTGIEQLYLKNKDYTGIVQVWEHHLLDERERKRFALVDEILAR</sequence>
<evidence type="ECO:0000313" key="2">
    <source>
        <dbReference type="EMBL" id="OBX49637.1"/>
    </source>
</evidence>
<evidence type="ECO:0000256" key="1">
    <source>
        <dbReference type="SAM" id="MobiDB-lite"/>
    </source>
</evidence>
<organism evidence="2 3">
    <name type="scientific">Moraxella nonliquefaciens</name>
    <dbReference type="NCBI Taxonomy" id="478"/>
    <lineage>
        <taxon>Bacteria</taxon>
        <taxon>Pseudomonadati</taxon>
        <taxon>Pseudomonadota</taxon>
        <taxon>Gammaproteobacteria</taxon>
        <taxon>Moraxellales</taxon>
        <taxon>Moraxellaceae</taxon>
        <taxon>Moraxella</taxon>
    </lineage>
</organism>
<proteinExistence type="predicted"/>
<reference evidence="2 3" key="1">
    <citation type="submission" date="2016-06" db="EMBL/GenBank/DDBJ databases">
        <title>Draft genome of Moraxella nonliquefaciens CCUG 60284.</title>
        <authorList>
            <person name="Salva-Serra F."/>
            <person name="Engstrom-Jakobsson H."/>
            <person name="Thorell K."/>
            <person name="Gonzales-Siles L."/>
            <person name="Karlsson R."/>
            <person name="Boulund F."/>
            <person name="Engstrand L."/>
            <person name="Kristiansson E."/>
            <person name="Moore E."/>
        </authorList>
    </citation>
    <scope>NUCLEOTIDE SEQUENCE [LARGE SCALE GENOMIC DNA]</scope>
    <source>
        <strain evidence="2 3">CCUG 60284</strain>
    </source>
</reference>
<dbReference type="AlphaFoldDB" id="A0A1B8PIL0"/>